<dbReference type="Proteomes" id="UP000647587">
    <property type="component" value="Unassembled WGS sequence"/>
</dbReference>
<accession>A0ABQ2ENH0</accession>
<gene>
    <name evidence="1" type="ORF">GCM10008955_04970</name>
</gene>
<comment type="caution">
    <text evidence="1">The sequence shown here is derived from an EMBL/GenBank/DDBJ whole genome shotgun (WGS) entry which is preliminary data.</text>
</comment>
<protein>
    <recommendedName>
        <fullName evidence="3">Zinc finger motif protein</fullName>
    </recommendedName>
</protein>
<evidence type="ECO:0000313" key="2">
    <source>
        <dbReference type="Proteomes" id="UP000647587"/>
    </source>
</evidence>
<sequence length="138" mass="14662">MAAFPGSVCPLKGPTERGDTSYTEGMPTLEIDCPVCAEVLELTDADRAELQVGDVIVCDSCNAEMEVTRNAPGEDFELELMGVLTQCPSCGEEFDVTDEMIDAAPVIESGDGATVSVVECPHCRARIELEFEETAGPA</sequence>
<organism evidence="1 2">
    <name type="scientific">Deinococcus malanensis</name>
    <dbReference type="NCBI Taxonomy" id="1706855"/>
    <lineage>
        <taxon>Bacteria</taxon>
        <taxon>Thermotogati</taxon>
        <taxon>Deinococcota</taxon>
        <taxon>Deinococci</taxon>
        <taxon>Deinococcales</taxon>
        <taxon>Deinococcaceae</taxon>
        <taxon>Deinococcus</taxon>
    </lineage>
</organism>
<reference evidence="2" key="1">
    <citation type="journal article" date="2019" name="Int. J. Syst. Evol. Microbiol.">
        <title>The Global Catalogue of Microorganisms (GCM) 10K type strain sequencing project: providing services to taxonomists for standard genome sequencing and annotation.</title>
        <authorList>
            <consortium name="The Broad Institute Genomics Platform"/>
            <consortium name="The Broad Institute Genome Sequencing Center for Infectious Disease"/>
            <person name="Wu L."/>
            <person name="Ma J."/>
        </authorList>
    </citation>
    <scope>NUCLEOTIDE SEQUENCE [LARGE SCALE GENOMIC DNA]</scope>
    <source>
        <strain evidence="2">JCM 30331</strain>
    </source>
</reference>
<proteinExistence type="predicted"/>
<evidence type="ECO:0000313" key="1">
    <source>
        <dbReference type="EMBL" id="GGK14558.1"/>
    </source>
</evidence>
<evidence type="ECO:0008006" key="3">
    <source>
        <dbReference type="Google" id="ProtNLM"/>
    </source>
</evidence>
<name>A0ABQ2ENH0_9DEIO</name>
<dbReference type="EMBL" id="BMPP01000002">
    <property type="protein sequence ID" value="GGK14558.1"/>
    <property type="molecule type" value="Genomic_DNA"/>
</dbReference>
<keyword evidence="2" id="KW-1185">Reference proteome</keyword>
<dbReference type="Gene3D" id="2.20.28.160">
    <property type="match status" value="2"/>
</dbReference>